<evidence type="ECO:0000256" key="1">
    <source>
        <dbReference type="SAM" id="SignalP"/>
    </source>
</evidence>
<dbReference type="RefSeq" id="WP_114744665.1">
    <property type="nucleotide sequence ID" value="NZ_QQAY01000002.1"/>
</dbReference>
<feature type="signal peptide" evidence="1">
    <location>
        <begin position="1"/>
        <end position="19"/>
    </location>
</feature>
<organism evidence="2 3">
    <name type="scientific">Falsibacillus pallidus</name>
    <dbReference type="NCBI Taxonomy" id="493781"/>
    <lineage>
        <taxon>Bacteria</taxon>
        <taxon>Bacillati</taxon>
        <taxon>Bacillota</taxon>
        <taxon>Bacilli</taxon>
        <taxon>Bacillales</taxon>
        <taxon>Bacillaceae</taxon>
        <taxon>Falsibacillus</taxon>
    </lineage>
</organism>
<sequence>MKKELLFAFSAFFFMSLHAAAGAFTNAEQKALEPRVEAVYHEDVTGTGKKSDITLKGIPFDQESNYLKAIWADVLLDNQNKIRINYEPGYEPSITFKDFNHDRVKDMLQSSVTGGSGGFYSYKLTTLKEGVETDIPMPPSLQVQGQFADGYKAIVTIPEIGKTYTVDLSARKDDYLRLGIYKNGKLNEPTELMVDPIAYFKPSKIAGKKGWGLIGYQRVSGAYHADGIGTVESYWYYENGKWQMVHAKWITY</sequence>
<name>A0A370GRI3_9BACI</name>
<protein>
    <submittedName>
        <fullName evidence="2">Uncharacterized protein</fullName>
    </submittedName>
</protein>
<dbReference type="AlphaFoldDB" id="A0A370GRI3"/>
<accession>A0A370GRI3</accession>
<gene>
    <name evidence="2" type="ORF">DFR59_102491</name>
</gene>
<keyword evidence="1" id="KW-0732">Signal</keyword>
<dbReference type="Proteomes" id="UP000255326">
    <property type="component" value="Unassembled WGS sequence"/>
</dbReference>
<dbReference type="EMBL" id="QQAY01000002">
    <property type="protein sequence ID" value="RDI45856.1"/>
    <property type="molecule type" value="Genomic_DNA"/>
</dbReference>
<dbReference type="OrthoDB" id="1653343at2"/>
<keyword evidence="3" id="KW-1185">Reference proteome</keyword>
<comment type="caution">
    <text evidence="2">The sequence shown here is derived from an EMBL/GenBank/DDBJ whole genome shotgun (WGS) entry which is preliminary data.</text>
</comment>
<proteinExistence type="predicted"/>
<evidence type="ECO:0000313" key="3">
    <source>
        <dbReference type="Proteomes" id="UP000255326"/>
    </source>
</evidence>
<reference evidence="2 3" key="1">
    <citation type="submission" date="2018-07" db="EMBL/GenBank/DDBJ databases">
        <title>Genomic Encyclopedia of Type Strains, Phase IV (KMG-IV): sequencing the most valuable type-strain genomes for metagenomic binning, comparative biology and taxonomic classification.</title>
        <authorList>
            <person name="Goeker M."/>
        </authorList>
    </citation>
    <scope>NUCLEOTIDE SEQUENCE [LARGE SCALE GENOMIC DNA]</scope>
    <source>
        <strain evidence="2 3">DSM 25281</strain>
    </source>
</reference>
<evidence type="ECO:0000313" key="2">
    <source>
        <dbReference type="EMBL" id="RDI45856.1"/>
    </source>
</evidence>
<feature type="chain" id="PRO_5038837159" evidence="1">
    <location>
        <begin position="20"/>
        <end position="252"/>
    </location>
</feature>